<evidence type="ECO:0000313" key="2">
    <source>
        <dbReference type="EMBL" id="CUG06512.1"/>
    </source>
</evidence>
<protein>
    <submittedName>
        <fullName evidence="2">Uncharacterized protein</fullName>
    </submittedName>
</protein>
<reference evidence="3" key="1">
    <citation type="submission" date="2015-09" db="EMBL/GenBank/DDBJ databases">
        <authorList>
            <consortium name="Pathogen Informatics"/>
        </authorList>
    </citation>
    <scope>NUCLEOTIDE SEQUENCE [LARGE SCALE GENOMIC DNA]</scope>
    <source>
        <strain evidence="3">Lake Konstanz</strain>
    </source>
</reference>
<dbReference type="EMBL" id="CYKH01000593">
    <property type="protein sequence ID" value="CUG06512.1"/>
    <property type="molecule type" value="Genomic_DNA"/>
</dbReference>
<evidence type="ECO:0000256" key="1">
    <source>
        <dbReference type="SAM" id="MobiDB-lite"/>
    </source>
</evidence>
<name>A0A0S4ITG0_BODSA</name>
<sequence>MPRLADTHSATGSSAAPMTSPGVNAICRMKLLHNNGNWSFSSRHFEGLLVLQPKTSNMVQTLWRSMTLATECRRDAGHEEAEEEEVNVLTNDEAFHWTRRLRIDKWSSVGSHFIGSQFSSPALLGVAFTHNYLGGVPVATCNFLFSTQRSIKVLSFLAALVHLPPTWTVTLAKGRGNSGVSIIKLFSEDVHVNDVLCLLTPPISPILLLELNLHRLTLHMLTDVFARSPADYQHLCEVRDLLRTLREEGETKFVAMAGKETPDHHRKWDVELTSQVVGAPAQVESGHDVLTFVNIDPIVVDAALAACPRWRRAVEAYRQCMNLLETTDGVYVTLAQLPQCDSVPSPSDDPNERPIAAVENGEKNSIQ</sequence>
<proteinExistence type="predicted"/>
<evidence type="ECO:0000313" key="3">
    <source>
        <dbReference type="Proteomes" id="UP000051952"/>
    </source>
</evidence>
<feature type="region of interest" description="Disordered" evidence="1">
    <location>
        <begin position="341"/>
        <end position="367"/>
    </location>
</feature>
<dbReference type="Proteomes" id="UP000051952">
    <property type="component" value="Unassembled WGS sequence"/>
</dbReference>
<dbReference type="AlphaFoldDB" id="A0A0S4ITG0"/>
<dbReference type="VEuPathDB" id="TriTrypDB:BSAL_04970"/>
<keyword evidence="3" id="KW-1185">Reference proteome</keyword>
<gene>
    <name evidence="2" type="ORF">BSAL_04970</name>
</gene>
<accession>A0A0S4ITG0</accession>
<organism evidence="2 3">
    <name type="scientific">Bodo saltans</name>
    <name type="common">Flagellated protozoan</name>
    <dbReference type="NCBI Taxonomy" id="75058"/>
    <lineage>
        <taxon>Eukaryota</taxon>
        <taxon>Discoba</taxon>
        <taxon>Euglenozoa</taxon>
        <taxon>Kinetoplastea</taxon>
        <taxon>Metakinetoplastina</taxon>
        <taxon>Eubodonida</taxon>
        <taxon>Bodonidae</taxon>
        <taxon>Bodo</taxon>
    </lineage>
</organism>